<feature type="transmembrane region" description="Helical" evidence="6">
    <location>
        <begin position="381"/>
        <end position="405"/>
    </location>
</feature>
<comment type="subcellular location">
    <subcellularLocation>
        <location evidence="1">Cell membrane</location>
        <topology evidence="1">Multi-pass membrane protein</topology>
    </subcellularLocation>
</comment>
<organism evidence="7 8">
    <name type="scientific">Actinomyces slackii</name>
    <dbReference type="NCBI Taxonomy" id="52774"/>
    <lineage>
        <taxon>Bacteria</taxon>
        <taxon>Bacillati</taxon>
        <taxon>Actinomycetota</taxon>
        <taxon>Actinomycetes</taxon>
        <taxon>Actinomycetales</taxon>
        <taxon>Actinomycetaceae</taxon>
        <taxon>Actinomyces</taxon>
    </lineage>
</organism>
<feature type="transmembrane region" description="Helical" evidence="6">
    <location>
        <begin position="208"/>
        <end position="226"/>
    </location>
</feature>
<evidence type="ECO:0000256" key="4">
    <source>
        <dbReference type="ARBA" id="ARBA00022989"/>
    </source>
</evidence>
<keyword evidence="3 6" id="KW-0812">Transmembrane</keyword>
<feature type="transmembrane region" description="Helical" evidence="6">
    <location>
        <begin position="355"/>
        <end position="375"/>
    </location>
</feature>
<keyword evidence="5 6" id="KW-0472">Membrane</keyword>
<dbReference type="RefSeq" id="WP_026426523.1">
    <property type="nucleotide sequence ID" value="NZ_CBCRWE010000047.1"/>
</dbReference>
<feature type="transmembrane region" description="Helical" evidence="6">
    <location>
        <begin position="327"/>
        <end position="348"/>
    </location>
</feature>
<feature type="transmembrane region" description="Helical" evidence="6">
    <location>
        <begin position="169"/>
        <end position="187"/>
    </location>
</feature>
<evidence type="ECO:0000313" key="7">
    <source>
        <dbReference type="EMBL" id="VEG75858.1"/>
    </source>
</evidence>
<feature type="transmembrane region" description="Helical" evidence="6">
    <location>
        <begin position="246"/>
        <end position="263"/>
    </location>
</feature>
<keyword evidence="2" id="KW-1003">Cell membrane</keyword>
<feature type="transmembrane region" description="Helical" evidence="6">
    <location>
        <begin position="146"/>
        <end position="163"/>
    </location>
</feature>
<evidence type="ECO:0000256" key="6">
    <source>
        <dbReference type="SAM" id="Phobius"/>
    </source>
</evidence>
<dbReference type="KEGG" id="asla:NCTC11923_02536"/>
<dbReference type="EMBL" id="LR134363">
    <property type="protein sequence ID" value="VEG75858.1"/>
    <property type="molecule type" value="Genomic_DNA"/>
</dbReference>
<keyword evidence="8" id="KW-1185">Reference proteome</keyword>
<evidence type="ECO:0000256" key="1">
    <source>
        <dbReference type="ARBA" id="ARBA00004651"/>
    </source>
</evidence>
<feature type="transmembrane region" description="Helical" evidence="6">
    <location>
        <begin position="12"/>
        <end position="31"/>
    </location>
</feature>
<proteinExistence type="predicted"/>
<accession>A0A3S5EMD5</accession>
<dbReference type="GO" id="GO:0005886">
    <property type="term" value="C:plasma membrane"/>
    <property type="evidence" value="ECO:0007669"/>
    <property type="project" value="UniProtKB-SubCell"/>
</dbReference>
<keyword evidence="4 6" id="KW-1133">Transmembrane helix</keyword>
<dbReference type="PANTHER" id="PTHR30250">
    <property type="entry name" value="PST FAMILY PREDICTED COLANIC ACID TRANSPORTER"/>
    <property type="match status" value="1"/>
</dbReference>
<evidence type="ECO:0000256" key="5">
    <source>
        <dbReference type="ARBA" id="ARBA00023136"/>
    </source>
</evidence>
<feature type="transmembrane region" description="Helical" evidence="6">
    <location>
        <begin position="108"/>
        <end position="125"/>
    </location>
</feature>
<evidence type="ECO:0000256" key="2">
    <source>
        <dbReference type="ARBA" id="ARBA00022475"/>
    </source>
</evidence>
<feature type="transmembrane region" description="Helical" evidence="6">
    <location>
        <begin position="82"/>
        <end position="102"/>
    </location>
</feature>
<name>A0A3S5EMD5_9ACTO</name>
<reference evidence="7 8" key="1">
    <citation type="submission" date="2018-12" db="EMBL/GenBank/DDBJ databases">
        <authorList>
            <consortium name="Pathogen Informatics"/>
        </authorList>
    </citation>
    <scope>NUCLEOTIDE SEQUENCE [LARGE SCALE GENOMIC DNA]</scope>
    <source>
        <strain evidence="7 8">NCTC11923</strain>
    </source>
</reference>
<evidence type="ECO:0000313" key="8">
    <source>
        <dbReference type="Proteomes" id="UP000276899"/>
    </source>
</evidence>
<dbReference type="PANTHER" id="PTHR30250:SF11">
    <property type="entry name" value="O-ANTIGEN TRANSPORTER-RELATED"/>
    <property type="match status" value="1"/>
</dbReference>
<evidence type="ECO:0000256" key="3">
    <source>
        <dbReference type="ARBA" id="ARBA00022692"/>
    </source>
</evidence>
<dbReference type="InterPro" id="IPR050833">
    <property type="entry name" value="Poly_Biosynth_Transport"/>
</dbReference>
<feature type="transmembrane region" description="Helical" evidence="6">
    <location>
        <begin position="43"/>
        <end position="62"/>
    </location>
</feature>
<dbReference type="AlphaFoldDB" id="A0A3S5EMD5"/>
<feature type="transmembrane region" description="Helical" evidence="6">
    <location>
        <begin position="294"/>
        <end position="315"/>
    </location>
</feature>
<protein>
    <submittedName>
        <fullName evidence="7">Polysaccharide biosynthesis protein</fullName>
    </submittedName>
</protein>
<sequence length="415" mass="44865">MSRSERSQLGRDYLWNSAASLAGSLSLVVMLSVVSRSVGIEAAGVYALAIAVGQQFQTLGMYEVRTYHVTDVEHRFSFGTYLATRILTVALMILGIIGYAVISGKDAPTVLLIMLVAFLRLFDAFEDVFYSEFQRVGRLDLGGRASFLRTLVTAGAFCLLLVVTGDLLISTLVTLAASLVAMVATFLPPARRLFPLTAQWDRRAIARVLYECLPLFIALFIAMYLANAPRYAIDRFLDSAQQGYFAIIYMPAVAINQLSLLVFRPLLTRMATRWVEGDWRGFTAIMRRGLRTTLAAFVVVAAVTYVAGPLILGLVFGQDVSGMRPELMVLVAGGAMNSAGVILYYALATMRRQRLALYAYLLAAAIITALCAVLVPPLGLLGASLAYTGAMTLLAVLFAVGIHAAGRSARAGGSR</sequence>
<gene>
    <name evidence="7" type="ORF">NCTC11923_02536</name>
</gene>
<dbReference type="STRING" id="1278298.GCA_000428685_00924"/>
<dbReference type="Proteomes" id="UP000276899">
    <property type="component" value="Chromosome"/>
</dbReference>